<proteinExistence type="predicted"/>
<sequence>MSATELESMDGHMSVREKNISKYAHVKNDNNVFISTSGFDETLTILLYDQNGYRCKEEEVRNFN</sequence>
<dbReference type="Proteomes" id="UP001217089">
    <property type="component" value="Unassembled WGS sequence"/>
</dbReference>
<name>A0ABQ9EJE2_TEGGR</name>
<organism evidence="1 2">
    <name type="scientific">Tegillarca granosa</name>
    <name type="common">Malaysian cockle</name>
    <name type="synonym">Anadara granosa</name>
    <dbReference type="NCBI Taxonomy" id="220873"/>
    <lineage>
        <taxon>Eukaryota</taxon>
        <taxon>Metazoa</taxon>
        <taxon>Spiralia</taxon>
        <taxon>Lophotrochozoa</taxon>
        <taxon>Mollusca</taxon>
        <taxon>Bivalvia</taxon>
        <taxon>Autobranchia</taxon>
        <taxon>Pteriomorphia</taxon>
        <taxon>Arcoida</taxon>
        <taxon>Arcoidea</taxon>
        <taxon>Arcidae</taxon>
        <taxon>Tegillarca</taxon>
    </lineage>
</organism>
<comment type="caution">
    <text evidence="1">The sequence shown here is derived from an EMBL/GenBank/DDBJ whole genome shotgun (WGS) entry which is preliminary data.</text>
</comment>
<dbReference type="EMBL" id="JARBDR010000903">
    <property type="protein sequence ID" value="KAJ8304001.1"/>
    <property type="molecule type" value="Genomic_DNA"/>
</dbReference>
<accession>A0ABQ9EJE2</accession>
<reference evidence="1 2" key="1">
    <citation type="submission" date="2022-12" db="EMBL/GenBank/DDBJ databases">
        <title>Chromosome-level genome of Tegillarca granosa.</title>
        <authorList>
            <person name="Kim J."/>
        </authorList>
    </citation>
    <scope>NUCLEOTIDE SEQUENCE [LARGE SCALE GENOMIC DNA]</scope>
    <source>
        <strain evidence="1">Teg-2019</strain>
        <tissue evidence="1">Adductor muscle</tissue>
    </source>
</reference>
<evidence type="ECO:0000313" key="2">
    <source>
        <dbReference type="Proteomes" id="UP001217089"/>
    </source>
</evidence>
<evidence type="ECO:0000313" key="1">
    <source>
        <dbReference type="EMBL" id="KAJ8304001.1"/>
    </source>
</evidence>
<keyword evidence="2" id="KW-1185">Reference proteome</keyword>
<protein>
    <submittedName>
        <fullName evidence="1">Uncharacterized protein</fullName>
    </submittedName>
</protein>
<gene>
    <name evidence="1" type="ORF">KUTeg_017584</name>
</gene>